<organism evidence="2 3">
    <name type="scientific">Neolewinella xylanilytica</name>
    <dbReference type="NCBI Taxonomy" id="1514080"/>
    <lineage>
        <taxon>Bacteria</taxon>
        <taxon>Pseudomonadati</taxon>
        <taxon>Bacteroidota</taxon>
        <taxon>Saprospiria</taxon>
        <taxon>Saprospirales</taxon>
        <taxon>Lewinellaceae</taxon>
        <taxon>Neolewinella</taxon>
    </lineage>
</organism>
<protein>
    <recommendedName>
        <fullName evidence="4">Adhesin domain-containing protein</fullName>
    </recommendedName>
</protein>
<evidence type="ECO:0000313" key="2">
    <source>
        <dbReference type="EMBL" id="PPK87800.1"/>
    </source>
</evidence>
<reference evidence="2 3" key="1">
    <citation type="submission" date="2018-02" db="EMBL/GenBank/DDBJ databases">
        <title>Genomic Encyclopedia of Archaeal and Bacterial Type Strains, Phase II (KMG-II): from individual species to whole genera.</title>
        <authorList>
            <person name="Goeker M."/>
        </authorList>
    </citation>
    <scope>NUCLEOTIDE SEQUENCE [LARGE SCALE GENOMIC DNA]</scope>
    <source>
        <strain evidence="2 3">DSM 29526</strain>
    </source>
</reference>
<dbReference type="AlphaFoldDB" id="A0A2S6I8H5"/>
<evidence type="ECO:0000256" key="1">
    <source>
        <dbReference type="SAM" id="SignalP"/>
    </source>
</evidence>
<dbReference type="RefSeq" id="WP_104418384.1">
    <property type="nucleotide sequence ID" value="NZ_PTJC01000005.1"/>
</dbReference>
<feature type="signal peptide" evidence="1">
    <location>
        <begin position="1"/>
        <end position="20"/>
    </location>
</feature>
<name>A0A2S6I8H5_9BACT</name>
<dbReference type="EMBL" id="PTJC01000005">
    <property type="protein sequence ID" value="PPK87800.1"/>
    <property type="molecule type" value="Genomic_DNA"/>
</dbReference>
<sequence length="246" mass="26702">MLRILLSSLLLAAGHLSAQSDPRIIPTNGATHLDITANFGDVELVPSHTDQLTLRHVVVINGVERPELGEITVDRRGDRLIVAETSPTEDQLSRECAAQRASGGNGRQYNCNSRIELQIAVPAGMQVEVDTKYGGVHVADIAGLTRVHSTYGTVEVDHRDLSGSAELDLYSNYGEVDLTLPANATAELELITEFGTLLTDFDIAIDAEASEQRQFYERVVGTIGQGGGAQVRCRSPYDTVYLRRAK</sequence>
<dbReference type="Proteomes" id="UP000237662">
    <property type="component" value="Unassembled WGS sequence"/>
</dbReference>
<accession>A0A2S6I8H5</accession>
<comment type="caution">
    <text evidence="2">The sequence shown here is derived from an EMBL/GenBank/DDBJ whole genome shotgun (WGS) entry which is preliminary data.</text>
</comment>
<feature type="chain" id="PRO_5015747020" description="Adhesin domain-containing protein" evidence="1">
    <location>
        <begin position="21"/>
        <end position="246"/>
    </location>
</feature>
<proteinExistence type="predicted"/>
<evidence type="ECO:0008006" key="4">
    <source>
        <dbReference type="Google" id="ProtNLM"/>
    </source>
</evidence>
<gene>
    <name evidence="2" type="ORF">CLV84_0753</name>
</gene>
<keyword evidence="3" id="KW-1185">Reference proteome</keyword>
<evidence type="ECO:0000313" key="3">
    <source>
        <dbReference type="Proteomes" id="UP000237662"/>
    </source>
</evidence>
<keyword evidence="1" id="KW-0732">Signal</keyword>
<dbReference type="OrthoDB" id="1492246at2"/>